<dbReference type="InterPro" id="IPR025269">
    <property type="entry name" value="SAM-like_dom"/>
</dbReference>
<dbReference type="GO" id="GO:0003677">
    <property type="term" value="F:DNA binding"/>
    <property type="evidence" value="ECO:0007669"/>
    <property type="project" value="UniProtKB-UniRule"/>
</dbReference>
<keyword evidence="3 5" id="KW-0238">DNA-binding</keyword>
<accession>A0A344TGT1</accession>
<dbReference type="CDD" id="cd01185">
    <property type="entry name" value="INTN1_C_like"/>
    <property type="match status" value="1"/>
</dbReference>
<dbReference type="AlphaFoldDB" id="A0A344TGT1"/>
<evidence type="ECO:0000256" key="2">
    <source>
        <dbReference type="ARBA" id="ARBA00022908"/>
    </source>
</evidence>
<organism evidence="8 9">
    <name type="scientific">Runella rosea</name>
    <dbReference type="NCBI Taxonomy" id="2259595"/>
    <lineage>
        <taxon>Bacteria</taxon>
        <taxon>Pseudomonadati</taxon>
        <taxon>Bacteroidota</taxon>
        <taxon>Cytophagia</taxon>
        <taxon>Cytophagales</taxon>
        <taxon>Spirosomataceae</taxon>
        <taxon>Runella</taxon>
    </lineage>
</organism>
<dbReference type="OrthoDB" id="1094492at2"/>
<dbReference type="Pfam" id="PF00589">
    <property type="entry name" value="Phage_integrase"/>
    <property type="match status" value="1"/>
</dbReference>
<dbReference type="PANTHER" id="PTHR30349:SF64">
    <property type="entry name" value="PROPHAGE INTEGRASE INTD-RELATED"/>
    <property type="match status" value="1"/>
</dbReference>
<proteinExistence type="inferred from homology"/>
<evidence type="ECO:0000256" key="3">
    <source>
        <dbReference type="ARBA" id="ARBA00023125"/>
    </source>
</evidence>
<feature type="domain" description="Core-binding (CB)" evidence="7">
    <location>
        <begin position="109"/>
        <end position="188"/>
    </location>
</feature>
<evidence type="ECO:0000313" key="9">
    <source>
        <dbReference type="Proteomes" id="UP000251993"/>
    </source>
</evidence>
<dbReference type="Pfam" id="PF13102">
    <property type="entry name" value="Phage_int_SAM_5"/>
    <property type="match status" value="1"/>
</dbReference>
<dbReference type="Gene3D" id="1.10.150.130">
    <property type="match status" value="1"/>
</dbReference>
<name>A0A344TGT1_9BACT</name>
<dbReference type="InterPro" id="IPR010998">
    <property type="entry name" value="Integrase_recombinase_N"/>
</dbReference>
<gene>
    <name evidence="8" type="ORF">DR864_08960</name>
</gene>
<dbReference type="PROSITE" id="PS51898">
    <property type="entry name" value="TYR_RECOMBINASE"/>
    <property type="match status" value="1"/>
</dbReference>
<evidence type="ECO:0000313" key="8">
    <source>
        <dbReference type="EMBL" id="AXE17852.1"/>
    </source>
</evidence>
<dbReference type="EMBL" id="CP030850">
    <property type="protein sequence ID" value="AXE17852.1"/>
    <property type="molecule type" value="Genomic_DNA"/>
</dbReference>
<evidence type="ECO:0000256" key="1">
    <source>
        <dbReference type="ARBA" id="ARBA00008857"/>
    </source>
</evidence>
<protein>
    <submittedName>
        <fullName evidence="8">Site-specific integrase</fullName>
    </submittedName>
</protein>
<dbReference type="Gene3D" id="1.10.443.10">
    <property type="entry name" value="Intergrase catalytic core"/>
    <property type="match status" value="1"/>
</dbReference>
<reference evidence="8 9" key="1">
    <citation type="submission" date="2018-07" db="EMBL/GenBank/DDBJ databases">
        <title>Genome sequencing of Runella.</title>
        <authorList>
            <person name="Baek M.-G."/>
            <person name="Yi H."/>
        </authorList>
    </citation>
    <scope>NUCLEOTIDE SEQUENCE [LARGE SCALE GENOMIC DNA]</scope>
    <source>
        <strain evidence="8 9">HYN0085</strain>
    </source>
</reference>
<dbReference type="RefSeq" id="WP_114066637.1">
    <property type="nucleotide sequence ID" value="NZ_CP030850.1"/>
</dbReference>
<dbReference type="Pfam" id="PF17293">
    <property type="entry name" value="Arm-DNA-bind_5"/>
    <property type="match status" value="1"/>
</dbReference>
<evidence type="ECO:0000256" key="5">
    <source>
        <dbReference type="PROSITE-ProRule" id="PRU01248"/>
    </source>
</evidence>
<evidence type="ECO:0000259" key="7">
    <source>
        <dbReference type="PROSITE" id="PS51900"/>
    </source>
</evidence>
<dbReference type="InterPro" id="IPR035386">
    <property type="entry name" value="Arm-DNA-bind_5"/>
</dbReference>
<dbReference type="GO" id="GO:0015074">
    <property type="term" value="P:DNA integration"/>
    <property type="evidence" value="ECO:0007669"/>
    <property type="project" value="UniProtKB-KW"/>
</dbReference>
<dbReference type="GO" id="GO:0006310">
    <property type="term" value="P:DNA recombination"/>
    <property type="evidence" value="ECO:0007669"/>
    <property type="project" value="UniProtKB-KW"/>
</dbReference>
<dbReference type="InterPro" id="IPR011010">
    <property type="entry name" value="DNA_brk_join_enz"/>
</dbReference>
<dbReference type="KEGG" id="run:DR864_08960"/>
<feature type="domain" description="Tyr recombinase" evidence="6">
    <location>
        <begin position="213"/>
        <end position="403"/>
    </location>
</feature>
<comment type="similarity">
    <text evidence="1">Belongs to the 'phage' integrase family.</text>
</comment>
<keyword evidence="4" id="KW-0233">DNA recombination</keyword>
<evidence type="ECO:0000259" key="6">
    <source>
        <dbReference type="PROSITE" id="PS51898"/>
    </source>
</evidence>
<sequence length="406" mass="47452">MTSAKVILFTSKVLKNDEHPVMLRLIQNRKIKYLNLGFSCLASDWDDKTHLPKKKHPLYKEMAVAIGSITNRANREILNLENEGRIYSLEELAEILQVNKRKTTHTVFSYFEEIISRKIEAGKIGYSDTFKATLLKLKNYRRDKDLEFSDVTHAFITKYEEWLKRQSLEPNSIFLYLRTFNTALNYAKKDKLVKDDYTPFKEFSFSKYRRAKTKKRAISKEEMLRIAQFSPNAKSRLFHSRNYFMFSYYCGGINFVDMANLRWSNIQSGRLLYTRQKTGEDFNIILLPPTLHILEHYKQTYYLGEESFIFPILSDFHKTPKQISDRIHKVNGQTNDDLKEIGKLLEIGVPLTTYVARHSFATIQKKSGTPTSVISEMMGHDSERTTRIYLDSFGNDVLDEAMKALM</sequence>
<dbReference type="Proteomes" id="UP000251993">
    <property type="component" value="Chromosome"/>
</dbReference>
<evidence type="ECO:0000256" key="4">
    <source>
        <dbReference type="ARBA" id="ARBA00023172"/>
    </source>
</evidence>
<dbReference type="PROSITE" id="PS51900">
    <property type="entry name" value="CB"/>
    <property type="match status" value="1"/>
</dbReference>
<keyword evidence="2" id="KW-0229">DNA integration</keyword>
<dbReference type="PANTHER" id="PTHR30349">
    <property type="entry name" value="PHAGE INTEGRASE-RELATED"/>
    <property type="match status" value="1"/>
</dbReference>
<dbReference type="InterPro" id="IPR013762">
    <property type="entry name" value="Integrase-like_cat_sf"/>
</dbReference>
<dbReference type="SUPFAM" id="SSF56349">
    <property type="entry name" value="DNA breaking-rejoining enzymes"/>
    <property type="match status" value="1"/>
</dbReference>
<dbReference type="InterPro" id="IPR044068">
    <property type="entry name" value="CB"/>
</dbReference>
<dbReference type="InterPro" id="IPR050090">
    <property type="entry name" value="Tyrosine_recombinase_XerCD"/>
</dbReference>
<keyword evidence="9" id="KW-1185">Reference proteome</keyword>
<dbReference type="InterPro" id="IPR002104">
    <property type="entry name" value="Integrase_catalytic"/>
</dbReference>